<dbReference type="Proteomes" id="UP001642360">
    <property type="component" value="Unassembled WGS sequence"/>
</dbReference>
<keyword evidence="2" id="KW-1133">Transmembrane helix</keyword>
<evidence type="ECO:0000313" key="3">
    <source>
        <dbReference type="EMBL" id="CAK9146658.1"/>
    </source>
</evidence>
<feature type="compositionally biased region" description="Acidic residues" evidence="1">
    <location>
        <begin position="186"/>
        <end position="205"/>
    </location>
</feature>
<organism evidence="3 4">
    <name type="scientific">Ilex paraguariensis</name>
    <name type="common">yerba mate</name>
    <dbReference type="NCBI Taxonomy" id="185542"/>
    <lineage>
        <taxon>Eukaryota</taxon>
        <taxon>Viridiplantae</taxon>
        <taxon>Streptophyta</taxon>
        <taxon>Embryophyta</taxon>
        <taxon>Tracheophyta</taxon>
        <taxon>Spermatophyta</taxon>
        <taxon>Magnoliopsida</taxon>
        <taxon>eudicotyledons</taxon>
        <taxon>Gunneridae</taxon>
        <taxon>Pentapetalae</taxon>
        <taxon>asterids</taxon>
        <taxon>campanulids</taxon>
        <taxon>Aquifoliales</taxon>
        <taxon>Aquifoliaceae</taxon>
        <taxon>Ilex</taxon>
    </lineage>
</organism>
<keyword evidence="2" id="KW-0812">Transmembrane</keyword>
<evidence type="ECO:0000313" key="4">
    <source>
        <dbReference type="Proteomes" id="UP001642360"/>
    </source>
</evidence>
<feature type="compositionally biased region" description="Basic and acidic residues" evidence="1">
    <location>
        <begin position="59"/>
        <end position="70"/>
    </location>
</feature>
<feature type="region of interest" description="Disordered" evidence="1">
    <location>
        <begin position="164"/>
        <end position="205"/>
    </location>
</feature>
<dbReference type="AlphaFoldDB" id="A0ABC8RNU5"/>
<evidence type="ECO:0000256" key="1">
    <source>
        <dbReference type="SAM" id="MobiDB-lite"/>
    </source>
</evidence>
<keyword evidence="2" id="KW-0472">Membrane</keyword>
<comment type="caution">
    <text evidence="3">The sequence shown here is derived from an EMBL/GenBank/DDBJ whole genome shotgun (WGS) entry which is preliminary data.</text>
</comment>
<keyword evidence="4" id="KW-1185">Reference proteome</keyword>
<accession>A0ABC8RNU5</accession>
<sequence length="205" mass="22557">MASRRFMSPLSRVLPEGLFSWFWACVVFVLMLGLVLVGMEKIHGVSSLSLKLRASRKEKGTGKAMEKGDGDGDDEPRESKARKNQTVYIIDLCQEVYMRLKDVDSDLMILRTIVRGILATNGKKLGAIFGDAEEDIYNFLPRDSLPVLPLVTPAGATSLVTIPPTSIPEPSPVVVSEPRDPRMEIESSEAEGESNFDESDEGDPE</sequence>
<reference evidence="3 4" key="1">
    <citation type="submission" date="2024-02" db="EMBL/GenBank/DDBJ databases">
        <authorList>
            <person name="Vignale AGUSTIN F."/>
            <person name="Sosa J E."/>
            <person name="Modenutti C."/>
        </authorList>
    </citation>
    <scope>NUCLEOTIDE SEQUENCE [LARGE SCALE GENOMIC DNA]</scope>
</reference>
<gene>
    <name evidence="3" type="ORF">ILEXP_LOCUS14513</name>
</gene>
<protein>
    <submittedName>
        <fullName evidence="3">Uncharacterized protein</fullName>
    </submittedName>
</protein>
<name>A0ABC8RNU5_9AQUA</name>
<dbReference type="EMBL" id="CAUOFW020001602">
    <property type="protein sequence ID" value="CAK9146658.1"/>
    <property type="molecule type" value="Genomic_DNA"/>
</dbReference>
<feature type="region of interest" description="Disordered" evidence="1">
    <location>
        <begin position="59"/>
        <end position="80"/>
    </location>
</feature>
<evidence type="ECO:0000256" key="2">
    <source>
        <dbReference type="SAM" id="Phobius"/>
    </source>
</evidence>
<feature type="transmembrane region" description="Helical" evidence="2">
    <location>
        <begin position="20"/>
        <end position="39"/>
    </location>
</feature>
<proteinExistence type="predicted"/>